<dbReference type="HOGENOM" id="CLU_2633944_0_0_10"/>
<reference evidence="1 2" key="1">
    <citation type="journal article" date="2011" name="Stand. Genomic Sci.">
        <title>Complete genome sequence of Marivirga tractuosa type strain (H-43).</title>
        <authorList>
            <person name="Pagani I."/>
            <person name="Chertkov O."/>
            <person name="Lapidus A."/>
            <person name="Lucas S."/>
            <person name="Del Rio T.G."/>
            <person name="Tice H."/>
            <person name="Copeland A."/>
            <person name="Cheng J.F."/>
            <person name="Nolan M."/>
            <person name="Saunders E."/>
            <person name="Pitluck S."/>
            <person name="Held B."/>
            <person name="Goodwin L."/>
            <person name="Liolios K."/>
            <person name="Ovchinikova G."/>
            <person name="Ivanova N."/>
            <person name="Mavromatis K."/>
            <person name="Pati A."/>
            <person name="Chen A."/>
            <person name="Palaniappan K."/>
            <person name="Land M."/>
            <person name="Hauser L."/>
            <person name="Jeffries C.D."/>
            <person name="Detter J.C."/>
            <person name="Han C."/>
            <person name="Tapia R."/>
            <person name="Ngatchou-Djao O.D."/>
            <person name="Rohde M."/>
            <person name="Goker M."/>
            <person name="Spring S."/>
            <person name="Sikorski J."/>
            <person name="Woyke T."/>
            <person name="Bristow J."/>
            <person name="Eisen J.A."/>
            <person name="Markowitz V."/>
            <person name="Hugenholtz P."/>
            <person name="Klenk H.P."/>
            <person name="Kyrpides N.C."/>
        </authorList>
    </citation>
    <scope>NUCLEOTIDE SEQUENCE [LARGE SCALE GENOMIC DNA]</scope>
    <source>
        <strain evidence="2">ATCC 23168 / DSM 4126 / NBRC 15989 / NCIMB 1408 / VKM B-1430 / H-43</strain>
    </source>
</reference>
<dbReference type="KEGG" id="mtt:Ftrac_0536"/>
<sequence length="77" mass="8896">MTNFANRSKVPLETFCFYRKVLVVMKIPCFIADWSYAPRLLIIGNRRYQENNSVQLAIDAKELSHTIWNMAGTGVLM</sequence>
<gene>
    <name evidence="1" type="ordered locus">Ftrac_0536</name>
</gene>
<dbReference type="EMBL" id="CP002349">
    <property type="protein sequence ID" value="ADR20540.1"/>
    <property type="molecule type" value="Genomic_DNA"/>
</dbReference>
<organism evidence="1 2">
    <name type="scientific">Marivirga tractuosa (strain ATCC 23168 / DSM 4126 / NBRC 15989 / NCIMB 1408 / VKM B-1430 / H-43)</name>
    <name type="common">Microscilla tractuosa</name>
    <name type="synonym">Flexibacter tractuosus</name>
    <dbReference type="NCBI Taxonomy" id="643867"/>
    <lineage>
        <taxon>Bacteria</taxon>
        <taxon>Pseudomonadati</taxon>
        <taxon>Bacteroidota</taxon>
        <taxon>Cytophagia</taxon>
        <taxon>Cytophagales</taxon>
        <taxon>Marivirgaceae</taxon>
        <taxon>Marivirga</taxon>
    </lineage>
</organism>
<proteinExistence type="predicted"/>
<dbReference type="Proteomes" id="UP000008720">
    <property type="component" value="Chromosome"/>
</dbReference>
<keyword evidence="2" id="KW-1185">Reference proteome</keyword>
<name>E4TPY3_MARTH</name>
<dbReference type="AlphaFoldDB" id="E4TPY3"/>
<evidence type="ECO:0000313" key="1">
    <source>
        <dbReference type="EMBL" id="ADR20540.1"/>
    </source>
</evidence>
<accession>E4TPY3</accession>
<evidence type="ECO:0000313" key="2">
    <source>
        <dbReference type="Proteomes" id="UP000008720"/>
    </source>
</evidence>
<protein>
    <submittedName>
        <fullName evidence="1">Uncharacterized protein</fullName>
    </submittedName>
</protein>
<dbReference type="RefSeq" id="WP_013452691.1">
    <property type="nucleotide sequence ID" value="NC_014759.1"/>
</dbReference>